<dbReference type="STRING" id="709015.GCA_000472485_00046"/>
<dbReference type="AlphaFoldDB" id="A0A1X9YYR1"/>
<dbReference type="EMBL" id="CP021236">
    <property type="protein sequence ID" value="ARS38067.1"/>
    <property type="molecule type" value="Genomic_DNA"/>
</dbReference>
<accession>A0A1X9YYR1</accession>
<sequence length="146" mass="16357">MKKLSLFSLLLCTVLFFAGCDKESDDPILPDTAAYRVDYSQSGDYEKFIKIITIGGGDFKVRGTGEAMPPVLFDGNLSETSYSFEADNVRELTIHAANEFSAVEEGPASMQMRFVIYKNGKQIDEKTFNYNEASGEKNEYLNYKAK</sequence>
<organism evidence="2 3">
    <name type="scientific">Pontibacter actiniarum</name>
    <dbReference type="NCBI Taxonomy" id="323450"/>
    <lineage>
        <taxon>Bacteria</taxon>
        <taxon>Pseudomonadati</taxon>
        <taxon>Bacteroidota</taxon>
        <taxon>Cytophagia</taxon>
        <taxon>Cytophagales</taxon>
        <taxon>Hymenobacteraceae</taxon>
        <taxon>Pontibacter</taxon>
    </lineage>
</organism>
<feature type="signal peptide" evidence="1">
    <location>
        <begin position="1"/>
        <end position="18"/>
    </location>
</feature>
<protein>
    <submittedName>
        <fullName evidence="2">Uncharacterized protein</fullName>
    </submittedName>
</protein>
<evidence type="ECO:0000313" key="3">
    <source>
        <dbReference type="Proteomes" id="UP000266292"/>
    </source>
</evidence>
<dbReference type="Gene3D" id="2.60.60.50">
    <property type="match status" value="1"/>
</dbReference>
<dbReference type="KEGG" id="pact:CA264_21195"/>
<dbReference type="OrthoDB" id="893184at2"/>
<proteinExistence type="predicted"/>
<dbReference type="Pfam" id="PF14466">
    <property type="entry name" value="PLCC"/>
    <property type="match status" value="1"/>
</dbReference>
<feature type="chain" id="PRO_5010995420" evidence="1">
    <location>
        <begin position="19"/>
        <end position="146"/>
    </location>
</feature>
<keyword evidence="3" id="KW-1185">Reference proteome</keyword>
<keyword evidence="2" id="KW-0614">Plasmid</keyword>
<evidence type="ECO:0000256" key="1">
    <source>
        <dbReference type="SAM" id="SignalP"/>
    </source>
</evidence>
<keyword evidence="1" id="KW-0732">Signal</keyword>
<dbReference type="PROSITE" id="PS51257">
    <property type="entry name" value="PROKAR_LIPOPROTEIN"/>
    <property type="match status" value="1"/>
</dbReference>
<name>A0A1X9YYR1_9BACT</name>
<dbReference type="Proteomes" id="UP000266292">
    <property type="component" value="Plasmid unnamed"/>
</dbReference>
<geneLocation type="plasmid" evidence="2 3">
    <name>unnamed</name>
</geneLocation>
<dbReference type="RefSeq" id="WP_025603819.1">
    <property type="nucleotide sequence ID" value="NZ_CP021236.1"/>
</dbReference>
<dbReference type="InterPro" id="IPR025219">
    <property type="entry name" value="PLCC"/>
</dbReference>
<reference evidence="3" key="1">
    <citation type="submission" date="2017-05" db="EMBL/GenBank/DDBJ databases">
        <authorList>
            <person name="Ray J."/>
            <person name="Price M."/>
            <person name="Deutschbauer A."/>
        </authorList>
    </citation>
    <scope>NUCLEOTIDE SEQUENCE [LARGE SCALE GENOMIC DNA]</scope>
    <source>
        <strain evidence="3">DSM 19842</strain>
        <plasmid evidence="3">unnamed</plasmid>
    </source>
</reference>
<gene>
    <name evidence="2" type="ORF">CA264_21195</name>
</gene>
<evidence type="ECO:0000313" key="2">
    <source>
        <dbReference type="EMBL" id="ARS38067.1"/>
    </source>
</evidence>